<evidence type="ECO:0000259" key="5">
    <source>
        <dbReference type="PROSITE" id="PS50011"/>
    </source>
</evidence>
<feature type="domain" description="Protein kinase" evidence="5">
    <location>
        <begin position="1"/>
        <end position="170"/>
    </location>
</feature>
<evidence type="ECO:0000256" key="1">
    <source>
        <dbReference type="ARBA" id="ARBA00022679"/>
    </source>
</evidence>
<dbReference type="GO" id="GO:0005524">
    <property type="term" value="F:ATP binding"/>
    <property type="evidence" value="ECO:0007669"/>
    <property type="project" value="UniProtKB-KW"/>
</dbReference>
<evidence type="ECO:0000256" key="4">
    <source>
        <dbReference type="ARBA" id="ARBA00022840"/>
    </source>
</evidence>
<accession>A0A2M8C0V3</accession>
<dbReference type="GO" id="GO:0004672">
    <property type="term" value="F:protein kinase activity"/>
    <property type="evidence" value="ECO:0007669"/>
    <property type="project" value="InterPro"/>
</dbReference>
<evidence type="ECO:0000256" key="2">
    <source>
        <dbReference type="ARBA" id="ARBA00022741"/>
    </source>
</evidence>
<keyword evidence="1" id="KW-0808">Transferase</keyword>
<dbReference type="EMBL" id="PFUA01000079">
    <property type="protein sequence ID" value="PJB49718.1"/>
    <property type="molecule type" value="Genomic_DNA"/>
</dbReference>
<evidence type="ECO:0000313" key="6">
    <source>
        <dbReference type="EMBL" id="PJB49718.1"/>
    </source>
</evidence>
<reference evidence="7" key="1">
    <citation type="submission" date="2017-09" db="EMBL/GenBank/DDBJ databases">
        <title>Depth-based differentiation of microbial function through sediment-hosted aquifers and enrichment of novel symbionts in the deep terrestrial subsurface.</title>
        <authorList>
            <person name="Probst A.J."/>
            <person name="Ladd B."/>
            <person name="Jarett J.K."/>
            <person name="Geller-Mcgrath D.E."/>
            <person name="Sieber C.M.K."/>
            <person name="Emerson J.B."/>
            <person name="Anantharaman K."/>
            <person name="Thomas B.C."/>
            <person name="Malmstrom R."/>
            <person name="Stieglmeier M."/>
            <person name="Klingl A."/>
            <person name="Woyke T."/>
            <person name="Ryan C.M."/>
            <person name="Banfield J.F."/>
        </authorList>
    </citation>
    <scope>NUCLEOTIDE SEQUENCE [LARGE SCALE GENOMIC DNA]</scope>
</reference>
<proteinExistence type="predicted"/>
<dbReference type="SUPFAM" id="SSF56112">
    <property type="entry name" value="Protein kinase-like (PK-like)"/>
    <property type="match status" value="1"/>
</dbReference>
<comment type="caution">
    <text evidence="6">The sequence shown here is derived from an EMBL/GenBank/DDBJ whole genome shotgun (WGS) entry which is preliminary data.</text>
</comment>
<evidence type="ECO:0000256" key="3">
    <source>
        <dbReference type="ARBA" id="ARBA00022777"/>
    </source>
</evidence>
<keyword evidence="2" id="KW-0547">Nucleotide-binding</keyword>
<name>A0A2M8C0V3_9BACT</name>
<dbReference type="Proteomes" id="UP000228770">
    <property type="component" value="Unassembled WGS sequence"/>
</dbReference>
<feature type="non-terminal residue" evidence="6">
    <location>
        <position position="1"/>
    </location>
</feature>
<dbReference type="AlphaFoldDB" id="A0A2M8C0V3"/>
<evidence type="ECO:0000313" key="7">
    <source>
        <dbReference type="Proteomes" id="UP000228770"/>
    </source>
</evidence>
<keyword evidence="3" id="KW-0418">Kinase</keyword>
<gene>
    <name evidence="6" type="ORF">CO102_03165</name>
</gene>
<keyword evidence="4" id="KW-0067">ATP-binding</keyword>
<dbReference type="PANTHER" id="PTHR24349">
    <property type="entry name" value="SERINE/THREONINE-PROTEIN KINASE"/>
    <property type="match status" value="1"/>
</dbReference>
<dbReference type="PROSITE" id="PS50011">
    <property type="entry name" value="PROTEIN_KINASE_DOM"/>
    <property type="match status" value="1"/>
</dbReference>
<dbReference type="InterPro" id="IPR000719">
    <property type="entry name" value="Prot_kinase_dom"/>
</dbReference>
<dbReference type="InterPro" id="IPR050205">
    <property type="entry name" value="CDPK_Ser/Thr_kinases"/>
</dbReference>
<sequence>TIYLVTPRFGARESLALKYARPVEVLQRIPLRDYDDLTYRVGEIKSLLMLRNCAHILQIREFFYDFHNIANSPLALVTELMTGEDLDKWMKARAGQAGGVTELTASYIARSLLEAVRTMHSRGIVHRDLKVSNMRITVSCRVVVIALQKKNYTNDTHSHRNAAVAVCACS</sequence>
<dbReference type="Gene3D" id="1.10.510.10">
    <property type="entry name" value="Transferase(Phosphotransferase) domain 1"/>
    <property type="match status" value="1"/>
</dbReference>
<dbReference type="Pfam" id="PF00069">
    <property type="entry name" value="Pkinase"/>
    <property type="match status" value="1"/>
</dbReference>
<protein>
    <recommendedName>
        <fullName evidence="5">Protein kinase domain-containing protein</fullName>
    </recommendedName>
</protein>
<dbReference type="InterPro" id="IPR011009">
    <property type="entry name" value="Kinase-like_dom_sf"/>
</dbReference>
<organism evidence="6 7">
    <name type="scientific">Candidatus Brennerbacteria bacterium CG_4_9_14_3_um_filter_43_9</name>
    <dbReference type="NCBI Taxonomy" id="1974522"/>
    <lineage>
        <taxon>Bacteria</taxon>
        <taxon>Candidatus Brenneribacteriota</taxon>
    </lineage>
</organism>